<accession>X1TQ66</accession>
<sequence length="50" mass="5554">MEGIEYLYELCEALPRCGPGDNEFTKRAFYAIPKPPKHPFILDIGCGPGV</sequence>
<evidence type="ECO:0000313" key="1">
    <source>
        <dbReference type="EMBL" id="GAI89730.1"/>
    </source>
</evidence>
<proteinExistence type="predicted"/>
<name>X1TQ66_9ZZZZ</name>
<comment type="caution">
    <text evidence="1">The sequence shown here is derived from an EMBL/GenBank/DDBJ whole genome shotgun (WGS) entry which is preliminary data.</text>
</comment>
<gene>
    <name evidence="1" type="ORF">S12H4_39998</name>
</gene>
<dbReference type="Gene3D" id="3.40.50.150">
    <property type="entry name" value="Vaccinia Virus protein VP39"/>
    <property type="match status" value="1"/>
</dbReference>
<dbReference type="EMBL" id="BARW01024235">
    <property type="protein sequence ID" value="GAI89730.1"/>
    <property type="molecule type" value="Genomic_DNA"/>
</dbReference>
<feature type="non-terminal residue" evidence="1">
    <location>
        <position position="50"/>
    </location>
</feature>
<dbReference type="InterPro" id="IPR029063">
    <property type="entry name" value="SAM-dependent_MTases_sf"/>
</dbReference>
<protein>
    <submittedName>
        <fullName evidence="1">Uncharacterized protein</fullName>
    </submittedName>
</protein>
<organism evidence="1">
    <name type="scientific">marine sediment metagenome</name>
    <dbReference type="NCBI Taxonomy" id="412755"/>
    <lineage>
        <taxon>unclassified sequences</taxon>
        <taxon>metagenomes</taxon>
        <taxon>ecological metagenomes</taxon>
    </lineage>
</organism>
<reference evidence="1" key="1">
    <citation type="journal article" date="2014" name="Front. Microbiol.">
        <title>High frequency of phylogenetically diverse reductive dehalogenase-homologous genes in deep subseafloor sedimentary metagenomes.</title>
        <authorList>
            <person name="Kawai M."/>
            <person name="Futagami T."/>
            <person name="Toyoda A."/>
            <person name="Takaki Y."/>
            <person name="Nishi S."/>
            <person name="Hori S."/>
            <person name="Arai W."/>
            <person name="Tsubouchi T."/>
            <person name="Morono Y."/>
            <person name="Uchiyama I."/>
            <person name="Ito T."/>
            <person name="Fujiyama A."/>
            <person name="Inagaki F."/>
            <person name="Takami H."/>
        </authorList>
    </citation>
    <scope>NUCLEOTIDE SEQUENCE</scope>
    <source>
        <strain evidence="1">Expedition CK06-06</strain>
    </source>
</reference>
<dbReference type="AlphaFoldDB" id="X1TQ66"/>